<proteinExistence type="predicted"/>
<evidence type="ECO:0000313" key="2">
    <source>
        <dbReference type="Proteomes" id="UP000324222"/>
    </source>
</evidence>
<accession>A0A5B7CM39</accession>
<gene>
    <name evidence="1" type="ORF">E2C01_002938</name>
</gene>
<sequence>MHEAHDIETNLVMVVVVVVAERGGFIHTNTRRTVEIITLGSIILSQGLPRAGCGLLQFPITTPRKSWLESQKRDKDEPHDVHSWFQLVSKGIVTLLSQCVVNK</sequence>
<evidence type="ECO:0000313" key="1">
    <source>
        <dbReference type="EMBL" id="MPC10305.1"/>
    </source>
</evidence>
<dbReference type="EMBL" id="VSRR010000110">
    <property type="protein sequence ID" value="MPC10305.1"/>
    <property type="molecule type" value="Genomic_DNA"/>
</dbReference>
<name>A0A5B7CM39_PORTR</name>
<keyword evidence="2" id="KW-1185">Reference proteome</keyword>
<comment type="caution">
    <text evidence="1">The sequence shown here is derived from an EMBL/GenBank/DDBJ whole genome shotgun (WGS) entry which is preliminary data.</text>
</comment>
<dbReference type="Proteomes" id="UP000324222">
    <property type="component" value="Unassembled WGS sequence"/>
</dbReference>
<organism evidence="1 2">
    <name type="scientific">Portunus trituberculatus</name>
    <name type="common">Swimming crab</name>
    <name type="synonym">Neptunus trituberculatus</name>
    <dbReference type="NCBI Taxonomy" id="210409"/>
    <lineage>
        <taxon>Eukaryota</taxon>
        <taxon>Metazoa</taxon>
        <taxon>Ecdysozoa</taxon>
        <taxon>Arthropoda</taxon>
        <taxon>Crustacea</taxon>
        <taxon>Multicrustacea</taxon>
        <taxon>Malacostraca</taxon>
        <taxon>Eumalacostraca</taxon>
        <taxon>Eucarida</taxon>
        <taxon>Decapoda</taxon>
        <taxon>Pleocyemata</taxon>
        <taxon>Brachyura</taxon>
        <taxon>Eubrachyura</taxon>
        <taxon>Portunoidea</taxon>
        <taxon>Portunidae</taxon>
        <taxon>Portuninae</taxon>
        <taxon>Portunus</taxon>
    </lineage>
</organism>
<protein>
    <submittedName>
        <fullName evidence="1">Uncharacterized protein</fullName>
    </submittedName>
</protein>
<dbReference type="AlphaFoldDB" id="A0A5B7CM39"/>
<reference evidence="1 2" key="1">
    <citation type="submission" date="2019-05" db="EMBL/GenBank/DDBJ databases">
        <title>Another draft genome of Portunus trituberculatus and its Hox gene families provides insights of decapod evolution.</title>
        <authorList>
            <person name="Jeong J.-H."/>
            <person name="Song I."/>
            <person name="Kim S."/>
            <person name="Choi T."/>
            <person name="Kim D."/>
            <person name="Ryu S."/>
            <person name="Kim W."/>
        </authorList>
    </citation>
    <scope>NUCLEOTIDE SEQUENCE [LARGE SCALE GENOMIC DNA]</scope>
    <source>
        <tissue evidence="1">Muscle</tissue>
    </source>
</reference>